<sequence length="224" mass="25376">MGNIRIAIMSENPYSRNCLSAIFSSESAFNVLGSFPLAEINDKASFFQPDVILFDVFDDEKKYIEEIKQLKNNCAFTLVFALLEKKHCESIYEEMLKYVDSCIQKGITRGCLVKAVELACIAGLFYIPASLKKMISFIETDEELTNNYVMKGNLANGNTLTRREMEILQLIAISLSNREIAKRLFISEPTVKTHVSNILRKLGQQNRSQAIVYSYKNGLITNCI</sequence>
<dbReference type="AlphaFoldDB" id="C8W5L1"/>
<dbReference type="SMART" id="SM00421">
    <property type="entry name" value="HTH_LUXR"/>
    <property type="match status" value="1"/>
</dbReference>
<protein>
    <submittedName>
        <fullName evidence="3">Transcriptional regulator, LuxR family</fullName>
    </submittedName>
</protein>
<dbReference type="CDD" id="cd06170">
    <property type="entry name" value="LuxR_C_like"/>
    <property type="match status" value="1"/>
</dbReference>
<dbReference type="PANTHER" id="PTHR43214:SF43">
    <property type="entry name" value="TWO-COMPONENT RESPONSE REGULATOR"/>
    <property type="match status" value="1"/>
</dbReference>
<dbReference type="SUPFAM" id="SSF52172">
    <property type="entry name" value="CheY-like"/>
    <property type="match status" value="1"/>
</dbReference>
<dbReference type="RefSeq" id="WP_015758703.1">
    <property type="nucleotide sequence ID" value="NC_013216.1"/>
</dbReference>
<dbReference type="HOGENOM" id="CLU_000445_90_10_9"/>
<dbReference type="EMBL" id="CP001720">
    <property type="protein sequence ID" value="ACV64011.1"/>
    <property type="molecule type" value="Genomic_DNA"/>
</dbReference>
<dbReference type="Pfam" id="PF00196">
    <property type="entry name" value="GerE"/>
    <property type="match status" value="1"/>
</dbReference>
<evidence type="ECO:0000256" key="1">
    <source>
        <dbReference type="ARBA" id="ARBA00023125"/>
    </source>
</evidence>
<dbReference type="PRINTS" id="PR00038">
    <property type="entry name" value="HTHLUXR"/>
</dbReference>
<dbReference type="GO" id="GO:0006355">
    <property type="term" value="P:regulation of DNA-templated transcription"/>
    <property type="evidence" value="ECO:0007669"/>
    <property type="project" value="InterPro"/>
</dbReference>
<dbReference type="eggNOG" id="COG2197">
    <property type="taxonomic scope" value="Bacteria"/>
</dbReference>
<organism evidence="3 4">
    <name type="scientific">Desulfofarcimen acetoxidans (strain ATCC 49208 / DSM 771 / KCTC 5769 / VKM B-1644 / 5575)</name>
    <name type="common">Desulfotomaculum acetoxidans</name>
    <dbReference type="NCBI Taxonomy" id="485916"/>
    <lineage>
        <taxon>Bacteria</taxon>
        <taxon>Bacillati</taxon>
        <taxon>Bacillota</taxon>
        <taxon>Clostridia</taxon>
        <taxon>Eubacteriales</taxon>
        <taxon>Peptococcaceae</taxon>
        <taxon>Desulfofarcimen</taxon>
    </lineage>
</organism>
<dbReference type="STRING" id="485916.Dtox_3277"/>
<accession>C8W5L1</accession>
<dbReference type="InterPro" id="IPR011006">
    <property type="entry name" value="CheY-like_superfamily"/>
</dbReference>
<evidence type="ECO:0000313" key="4">
    <source>
        <dbReference type="Proteomes" id="UP000002217"/>
    </source>
</evidence>
<dbReference type="InterPro" id="IPR000792">
    <property type="entry name" value="Tscrpt_reg_LuxR_C"/>
</dbReference>
<evidence type="ECO:0000259" key="2">
    <source>
        <dbReference type="PROSITE" id="PS50043"/>
    </source>
</evidence>
<dbReference type="InterPro" id="IPR016032">
    <property type="entry name" value="Sig_transdc_resp-reg_C-effctor"/>
</dbReference>
<name>C8W5L1_DESAS</name>
<gene>
    <name evidence="3" type="ordered locus">Dtox_3277</name>
</gene>
<dbReference type="Gene3D" id="3.40.50.2300">
    <property type="match status" value="1"/>
</dbReference>
<dbReference type="InterPro" id="IPR039420">
    <property type="entry name" value="WalR-like"/>
</dbReference>
<dbReference type="KEGG" id="dae:Dtox_3277"/>
<proteinExistence type="predicted"/>
<keyword evidence="1" id="KW-0238">DNA-binding</keyword>
<evidence type="ECO:0000313" key="3">
    <source>
        <dbReference type="EMBL" id="ACV64011.1"/>
    </source>
</evidence>
<keyword evidence="4" id="KW-1185">Reference proteome</keyword>
<dbReference type="PROSITE" id="PS50043">
    <property type="entry name" value="HTH_LUXR_2"/>
    <property type="match status" value="1"/>
</dbReference>
<dbReference type="PANTHER" id="PTHR43214">
    <property type="entry name" value="TWO-COMPONENT RESPONSE REGULATOR"/>
    <property type="match status" value="1"/>
</dbReference>
<dbReference type="GO" id="GO:0003677">
    <property type="term" value="F:DNA binding"/>
    <property type="evidence" value="ECO:0007669"/>
    <property type="project" value="UniProtKB-KW"/>
</dbReference>
<dbReference type="Proteomes" id="UP000002217">
    <property type="component" value="Chromosome"/>
</dbReference>
<dbReference type="SUPFAM" id="SSF46894">
    <property type="entry name" value="C-terminal effector domain of the bipartite response regulators"/>
    <property type="match status" value="1"/>
</dbReference>
<reference evidence="3 4" key="1">
    <citation type="journal article" date="2009" name="Stand. Genomic Sci.">
        <title>Complete genome sequence of Desulfotomaculum acetoxidans type strain (5575).</title>
        <authorList>
            <person name="Spring S."/>
            <person name="Lapidus A."/>
            <person name="Schroder M."/>
            <person name="Gleim D."/>
            <person name="Sims D."/>
            <person name="Meincke L."/>
            <person name="Glavina Del Rio T."/>
            <person name="Tice H."/>
            <person name="Copeland A."/>
            <person name="Cheng J.F."/>
            <person name="Lucas S."/>
            <person name="Chen F."/>
            <person name="Nolan M."/>
            <person name="Bruce D."/>
            <person name="Goodwin L."/>
            <person name="Pitluck S."/>
            <person name="Ivanova N."/>
            <person name="Mavromatis K."/>
            <person name="Mikhailova N."/>
            <person name="Pati A."/>
            <person name="Chen A."/>
            <person name="Palaniappan K."/>
            <person name="Land M."/>
            <person name="Hauser L."/>
            <person name="Chang Y.J."/>
            <person name="Jeffries C.D."/>
            <person name="Chain P."/>
            <person name="Saunders E."/>
            <person name="Brettin T."/>
            <person name="Detter J.C."/>
            <person name="Goker M."/>
            <person name="Bristow J."/>
            <person name="Eisen J.A."/>
            <person name="Markowitz V."/>
            <person name="Hugenholtz P."/>
            <person name="Kyrpides N.C."/>
            <person name="Klenk H.P."/>
            <person name="Han C."/>
        </authorList>
    </citation>
    <scope>NUCLEOTIDE SEQUENCE [LARGE SCALE GENOMIC DNA]</scope>
    <source>
        <strain evidence="4">ATCC 49208 / DSM 771 / VKM B-1644</strain>
    </source>
</reference>
<feature type="domain" description="HTH luxR-type" evidence="2">
    <location>
        <begin position="153"/>
        <end position="218"/>
    </location>
</feature>